<gene>
    <name evidence="2" type="ORF">V6575_01160</name>
</gene>
<dbReference type="CDD" id="cd18773">
    <property type="entry name" value="PDC1_HK_sensor"/>
    <property type="match status" value="1"/>
</dbReference>
<evidence type="ECO:0000313" key="3">
    <source>
        <dbReference type="Proteomes" id="UP001385499"/>
    </source>
</evidence>
<proteinExistence type="predicted"/>
<dbReference type="Proteomes" id="UP001385499">
    <property type="component" value="Unassembled WGS sequence"/>
</dbReference>
<keyword evidence="1" id="KW-0732">Signal</keyword>
<protein>
    <recommendedName>
        <fullName evidence="4">Cache domain-containing protein</fullName>
    </recommendedName>
</protein>
<feature type="chain" id="PRO_5045766358" description="Cache domain-containing protein" evidence="1">
    <location>
        <begin position="18"/>
        <end position="189"/>
    </location>
</feature>
<dbReference type="EMBL" id="JBAKIA010000001">
    <property type="protein sequence ID" value="MEJ8472683.1"/>
    <property type="molecule type" value="Genomic_DNA"/>
</dbReference>
<feature type="signal peptide" evidence="1">
    <location>
        <begin position="1"/>
        <end position="17"/>
    </location>
</feature>
<sequence>MKFLVSTFLTFALSVSAAQSNEFRDELVALANGQIAEIVSSSVVVDAVKAQNGVTADYDQSKIDELDTAWRSETDAADQPMIDAVLDNSLSMHLAELQDGSDGLFTEIFVMDAKGLNVGQSDVTSDYWQGDEAKWQETYLVGKGAVHIGDLEEDDSTQQLQSQVSVPVTDPATGKNIGAVTFGVNVEGL</sequence>
<reference evidence="2 3" key="1">
    <citation type="submission" date="2024-02" db="EMBL/GenBank/DDBJ databases">
        <title>Roseibium algae sp. nov., isolated from marine alga (Grateloupia sp.), showing potential in myo-inositol conversion.</title>
        <authorList>
            <person name="Wang Y."/>
        </authorList>
    </citation>
    <scope>NUCLEOTIDE SEQUENCE [LARGE SCALE GENOMIC DNA]</scope>
    <source>
        <strain evidence="2 3">H3510</strain>
    </source>
</reference>
<name>A0ABU8TEV0_9HYPH</name>
<accession>A0ABU8TEV0</accession>
<evidence type="ECO:0000313" key="2">
    <source>
        <dbReference type="EMBL" id="MEJ8472683.1"/>
    </source>
</evidence>
<organism evidence="2 3">
    <name type="scientific">Roseibium algae</name>
    <dbReference type="NCBI Taxonomy" id="3123038"/>
    <lineage>
        <taxon>Bacteria</taxon>
        <taxon>Pseudomonadati</taxon>
        <taxon>Pseudomonadota</taxon>
        <taxon>Alphaproteobacteria</taxon>
        <taxon>Hyphomicrobiales</taxon>
        <taxon>Stappiaceae</taxon>
        <taxon>Roseibium</taxon>
    </lineage>
</organism>
<dbReference type="RefSeq" id="WP_340272158.1">
    <property type="nucleotide sequence ID" value="NZ_JBAKIA010000001.1"/>
</dbReference>
<comment type="caution">
    <text evidence="2">The sequence shown here is derived from an EMBL/GenBank/DDBJ whole genome shotgun (WGS) entry which is preliminary data.</text>
</comment>
<evidence type="ECO:0008006" key="4">
    <source>
        <dbReference type="Google" id="ProtNLM"/>
    </source>
</evidence>
<evidence type="ECO:0000256" key="1">
    <source>
        <dbReference type="SAM" id="SignalP"/>
    </source>
</evidence>
<keyword evidence="3" id="KW-1185">Reference proteome</keyword>